<dbReference type="GO" id="GO:0005975">
    <property type="term" value="P:carbohydrate metabolic process"/>
    <property type="evidence" value="ECO:0007669"/>
    <property type="project" value="InterPro"/>
</dbReference>
<evidence type="ECO:0000256" key="8">
    <source>
        <dbReference type="SAM" id="SignalP"/>
    </source>
</evidence>
<dbReference type="EC" id="3.2.1.39" evidence="3"/>
<evidence type="ECO:0000256" key="5">
    <source>
        <dbReference type="ARBA" id="ARBA00023295"/>
    </source>
</evidence>
<evidence type="ECO:0000256" key="4">
    <source>
        <dbReference type="ARBA" id="ARBA00022801"/>
    </source>
</evidence>
<evidence type="ECO:0000313" key="10">
    <source>
        <dbReference type="Proteomes" id="UP001428341"/>
    </source>
</evidence>
<dbReference type="FunFam" id="3.20.20.80:FF:000010">
    <property type="entry name" value="glucan endo-1,3-beta-glucosidase, basic"/>
    <property type="match status" value="1"/>
</dbReference>
<comment type="similarity">
    <text evidence="2 6">Belongs to the glycosyl hydrolase 17 family.</text>
</comment>
<evidence type="ECO:0000256" key="1">
    <source>
        <dbReference type="ARBA" id="ARBA00000382"/>
    </source>
</evidence>
<sequence length="590" mass="65647">MPITLVLPVNLLCIYSVKASCFAMESIWARGMLVAAAILVIRIQLLAFTGANVIGVNYGLNGDNLPPPEQVIDLYGRCQINFVRLFEPRHEVLEALRGRPQLLSLGTKNEEIQSIASSQQASDEWVKTHVVPFVDNVNIGYITVGNEVIPGTNAQYVGQAINNILNSLNNYGITKQIKVTTVLPGTSLASSYPPSAGAFTNEAAAVLKDIAQNLWHRGFPIMINVYPYFAYASDPSHISLDYALFQSKDPVVRDGPYLYYNLFDAMVDAFHSALEKIDVPNVTLAISESGWPSAGNEPYTSIENAQKYNKNLMDHVLGGKGTPRRPGTSFSSISAYVQEVKIKAEMRGSLLMFVIENPEVMVLSVNYGRNGNNLPSPKYVIYLYQRCGIEFIRLYEQNRKVLEALQCSNLLLSLGVRNQDLKNVARSSEVIPGPDAKYVYMDKAIHAVCLVATRVTTLVSTEILAKSYSPSVRIFSNEYASPISLDYAKLNAKQPILDGNLEYYSLFDAMVDAYVALEKINATLIPTSRLQRAYQYLQTCFSNRPSCWLPLAFSTSLKSHNCARCVVYLKQSLTLRTRHNFTQAQVRQRP</sequence>
<dbReference type="EMBL" id="JBCGBO010000003">
    <property type="protein sequence ID" value="KAK9216104.1"/>
    <property type="molecule type" value="Genomic_DNA"/>
</dbReference>
<dbReference type="Pfam" id="PF00332">
    <property type="entry name" value="Glyco_hydro_17"/>
    <property type="match status" value="2"/>
</dbReference>
<feature type="signal peptide" evidence="8">
    <location>
        <begin position="1"/>
        <end position="19"/>
    </location>
</feature>
<comment type="caution">
    <text evidence="9">The sequence shown here is derived from an EMBL/GenBank/DDBJ whole genome shotgun (WGS) entry which is preliminary data.</text>
</comment>
<accession>A0AAP0QVJ8</accession>
<proteinExistence type="inferred from homology"/>
<dbReference type="Gene3D" id="3.20.20.80">
    <property type="entry name" value="Glycosidases"/>
    <property type="match status" value="2"/>
</dbReference>
<name>A0AAP0QVJ8_9ROSI</name>
<comment type="catalytic activity">
    <reaction evidence="1">
        <text>Hydrolysis of (1-&gt;3)-beta-D-glucosidic linkages in (1-&gt;3)-beta-D-glucans.</text>
        <dbReference type="EC" id="3.2.1.39"/>
    </reaction>
</comment>
<feature type="chain" id="PRO_5042845416" description="glucan endo-1,3-beta-D-glucosidase" evidence="8">
    <location>
        <begin position="20"/>
        <end position="590"/>
    </location>
</feature>
<organism evidence="9 10">
    <name type="scientific">Citrus x changshan-huyou</name>
    <dbReference type="NCBI Taxonomy" id="2935761"/>
    <lineage>
        <taxon>Eukaryota</taxon>
        <taxon>Viridiplantae</taxon>
        <taxon>Streptophyta</taxon>
        <taxon>Embryophyta</taxon>
        <taxon>Tracheophyta</taxon>
        <taxon>Spermatophyta</taxon>
        <taxon>Magnoliopsida</taxon>
        <taxon>eudicotyledons</taxon>
        <taxon>Gunneridae</taxon>
        <taxon>Pentapetalae</taxon>
        <taxon>rosids</taxon>
        <taxon>malvids</taxon>
        <taxon>Sapindales</taxon>
        <taxon>Rutaceae</taxon>
        <taxon>Aurantioideae</taxon>
        <taxon>Citrus</taxon>
    </lineage>
</organism>
<dbReference type="InterPro" id="IPR044965">
    <property type="entry name" value="Glyco_hydro_17_plant"/>
</dbReference>
<evidence type="ECO:0000256" key="7">
    <source>
        <dbReference type="RuleBase" id="RU004336"/>
    </source>
</evidence>
<dbReference type="InterPro" id="IPR017853">
    <property type="entry name" value="GH"/>
</dbReference>
<keyword evidence="5 7" id="KW-0326">Glycosidase</keyword>
<dbReference type="AlphaFoldDB" id="A0AAP0QVJ8"/>
<dbReference type="PROSITE" id="PS00587">
    <property type="entry name" value="GLYCOSYL_HYDROL_F17"/>
    <property type="match status" value="1"/>
</dbReference>
<keyword evidence="4 7" id="KW-0378">Hydrolase</keyword>
<dbReference type="SUPFAM" id="SSF51445">
    <property type="entry name" value="(Trans)glycosidases"/>
    <property type="match status" value="2"/>
</dbReference>
<dbReference type="PANTHER" id="PTHR32227">
    <property type="entry name" value="GLUCAN ENDO-1,3-BETA-GLUCOSIDASE BG1-RELATED-RELATED"/>
    <property type="match status" value="1"/>
</dbReference>
<keyword evidence="10" id="KW-1185">Reference proteome</keyword>
<gene>
    <name evidence="9" type="ORF">WN944_008111</name>
</gene>
<reference evidence="9 10" key="1">
    <citation type="submission" date="2024-05" db="EMBL/GenBank/DDBJ databases">
        <title>Haplotype-resolved chromosome-level genome assembly of Huyou (Citrus changshanensis).</title>
        <authorList>
            <person name="Miao C."/>
            <person name="Chen W."/>
            <person name="Wu Y."/>
            <person name="Wang L."/>
            <person name="Zhao S."/>
            <person name="Grierson D."/>
            <person name="Xu C."/>
            <person name="Chen K."/>
        </authorList>
    </citation>
    <scope>NUCLEOTIDE SEQUENCE [LARGE SCALE GENOMIC DNA]</scope>
    <source>
        <strain evidence="9">01-14</strain>
        <tissue evidence="9">Leaf</tissue>
    </source>
</reference>
<keyword evidence="8" id="KW-0732">Signal</keyword>
<dbReference type="InterPro" id="IPR000490">
    <property type="entry name" value="Glyco_hydro_17"/>
</dbReference>
<dbReference type="Proteomes" id="UP001428341">
    <property type="component" value="Unassembled WGS sequence"/>
</dbReference>
<evidence type="ECO:0000256" key="6">
    <source>
        <dbReference type="RuleBase" id="RU004335"/>
    </source>
</evidence>
<evidence type="ECO:0000256" key="2">
    <source>
        <dbReference type="ARBA" id="ARBA00008773"/>
    </source>
</evidence>
<protein>
    <recommendedName>
        <fullName evidence="3">glucan endo-1,3-beta-D-glucosidase</fullName>
        <ecNumber evidence="3">3.2.1.39</ecNumber>
    </recommendedName>
</protein>
<evidence type="ECO:0000313" key="9">
    <source>
        <dbReference type="EMBL" id="KAK9216104.1"/>
    </source>
</evidence>
<dbReference type="GO" id="GO:0042973">
    <property type="term" value="F:glucan endo-1,3-beta-D-glucosidase activity"/>
    <property type="evidence" value="ECO:0007669"/>
    <property type="project" value="UniProtKB-EC"/>
</dbReference>
<evidence type="ECO:0000256" key="3">
    <source>
        <dbReference type="ARBA" id="ARBA00012780"/>
    </source>
</evidence>